<dbReference type="Pfam" id="PF07690">
    <property type="entry name" value="MFS_1"/>
    <property type="match status" value="1"/>
</dbReference>
<dbReference type="OrthoDB" id="9794076at2"/>
<dbReference type="InterPro" id="IPR020846">
    <property type="entry name" value="MFS_dom"/>
</dbReference>
<dbReference type="InterPro" id="IPR000849">
    <property type="entry name" value="Sugar_P_transporter"/>
</dbReference>
<name>A0A1B3ZFX3_9SPHN</name>
<dbReference type="InterPro" id="IPR050382">
    <property type="entry name" value="MFS_Na/Anion_cotransporter"/>
</dbReference>
<proteinExistence type="predicted"/>
<evidence type="ECO:0000313" key="7">
    <source>
        <dbReference type="EMBL" id="AOH86313.1"/>
    </source>
</evidence>
<feature type="domain" description="Major facilitator superfamily (MFS) profile" evidence="6">
    <location>
        <begin position="11"/>
        <end position="412"/>
    </location>
</feature>
<evidence type="ECO:0000259" key="6">
    <source>
        <dbReference type="PROSITE" id="PS50850"/>
    </source>
</evidence>
<feature type="transmembrane region" description="Helical" evidence="5">
    <location>
        <begin position="386"/>
        <end position="408"/>
    </location>
</feature>
<dbReference type="RefSeq" id="WP_069206822.1">
    <property type="nucleotide sequence ID" value="NZ_CP014168.1"/>
</dbReference>
<organism evidence="7 8">
    <name type="scientific">Sphingomonas panacis</name>
    <dbReference type="NCBI Taxonomy" id="1560345"/>
    <lineage>
        <taxon>Bacteria</taxon>
        <taxon>Pseudomonadati</taxon>
        <taxon>Pseudomonadota</taxon>
        <taxon>Alphaproteobacteria</taxon>
        <taxon>Sphingomonadales</taxon>
        <taxon>Sphingomonadaceae</taxon>
        <taxon>Sphingomonas</taxon>
    </lineage>
</organism>
<evidence type="ECO:0000256" key="1">
    <source>
        <dbReference type="ARBA" id="ARBA00004141"/>
    </source>
</evidence>
<feature type="transmembrane region" description="Helical" evidence="5">
    <location>
        <begin position="325"/>
        <end position="346"/>
    </location>
</feature>
<feature type="transmembrane region" description="Helical" evidence="5">
    <location>
        <begin position="266"/>
        <end position="287"/>
    </location>
</feature>
<sequence>MGRVRHLRWWIVALICAGTVANYLARNSLGVLAPELKLRLAMTTQQYSYVVGAFQFAYTVMQPVAGFIVDRFGLRAGFALFGVAWSLANMLHALAFGWISLALFRGLLGLAESAAVPSGIKAIAEWFPARERSVAVGWFNAGTSLGALIAPPLVVAVSLWANWRVAFAVTGAVGLVWAAAWWVFYRPPSQHPAITEDERALIAADRPAKPSRPARVGEIVRTSRFWIIAIPRFLAEPAWQTFSFWIPLYLATERGMDLKQIALFAWLPFLAADLGGVLGGYLSPFLMRRAGLRLVPSRVAGVVVAAVLMIAPGCIGLAVSPYLAIALFCVGGFAHQMLSVLINTLSADVFTPEEVGTANGFIGQAGWLGGLLFSLLIGQLADTIGYAPLFAALSVFDLIGAAVLLLGMKQLRLPETVR</sequence>
<dbReference type="PIRSF" id="PIRSF002808">
    <property type="entry name" value="Hexose_phosphate_transp"/>
    <property type="match status" value="1"/>
</dbReference>
<accession>A0A1B3ZFX3</accession>
<protein>
    <submittedName>
        <fullName evidence="7">Hexuronate transporter</fullName>
    </submittedName>
</protein>
<gene>
    <name evidence="7" type="ORF">AWL63_22485</name>
</gene>
<dbReference type="PROSITE" id="PS50850">
    <property type="entry name" value="MFS"/>
    <property type="match status" value="1"/>
</dbReference>
<feature type="transmembrane region" description="Helical" evidence="5">
    <location>
        <begin position="299"/>
        <end position="319"/>
    </location>
</feature>
<dbReference type="InterPro" id="IPR036259">
    <property type="entry name" value="MFS_trans_sf"/>
</dbReference>
<keyword evidence="2 5" id="KW-0812">Transmembrane</keyword>
<feature type="transmembrane region" description="Helical" evidence="5">
    <location>
        <begin position="7"/>
        <end position="26"/>
    </location>
</feature>
<dbReference type="PANTHER" id="PTHR11662:SF285">
    <property type="entry name" value="HEXURONATE TRANSPORTER"/>
    <property type="match status" value="1"/>
</dbReference>
<comment type="subcellular location">
    <subcellularLocation>
        <location evidence="1">Membrane</location>
        <topology evidence="1">Multi-pass membrane protein</topology>
    </subcellularLocation>
</comment>
<dbReference type="Gene3D" id="1.20.1250.20">
    <property type="entry name" value="MFS general substrate transporter like domains"/>
    <property type="match status" value="2"/>
</dbReference>
<feature type="transmembrane region" description="Helical" evidence="5">
    <location>
        <begin position="46"/>
        <end position="69"/>
    </location>
</feature>
<dbReference type="STRING" id="1560345.AWL63_22485"/>
<dbReference type="PANTHER" id="PTHR11662">
    <property type="entry name" value="SOLUTE CARRIER FAMILY 17"/>
    <property type="match status" value="1"/>
</dbReference>
<feature type="transmembrane region" description="Helical" evidence="5">
    <location>
        <begin position="76"/>
        <end position="96"/>
    </location>
</feature>
<evidence type="ECO:0000256" key="4">
    <source>
        <dbReference type="ARBA" id="ARBA00023136"/>
    </source>
</evidence>
<dbReference type="CDD" id="cd17319">
    <property type="entry name" value="MFS_ExuT_GudP_like"/>
    <property type="match status" value="1"/>
</dbReference>
<keyword evidence="3 5" id="KW-1133">Transmembrane helix</keyword>
<dbReference type="AlphaFoldDB" id="A0A1B3ZFX3"/>
<evidence type="ECO:0000313" key="8">
    <source>
        <dbReference type="Proteomes" id="UP000094256"/>
    </source>
</evidence>
<keyword evidence="8" id="KW-1185">Reference proteome</keyword>
<dbReference type="Proteomes" id="UP000094256">
    <property type="component" value="Chromosome"/>
</dbReference>
<evidence type="ECO:0000256" key="5">
    <source>
        <dbReference type="SAM" id="Phobius"/>
    </source>
</evidence>
<dbReference type="GO" id="GO:0016020">
    <property type="term" value="C:membrane"/>
    <property type="evidence" value="ECO:0007669"/>
    <property type="project" value="UniProtKB-SubCell"/>
</dbReference>
<dbReference type="InterPro" id="IPR011701">
    <property type="entry name" value="MFS"/>
</dbReference>
<evidence type="ECO:0000256" key="3">
    <source>
        <dbReference type="ARBA" id="ARBA00022989"/>
    </source>
</evidence>
<dbReference type="SUPFAM" id="SSF103473">
    <property type="entry name" value="MFS general substrate transporter"/>
    <property type="match status" value="1"/>
</dbReference>
<dbReference type="KEGG" id="span:AWL63_22485"/>
<reference evidence="7 8" key="1">
    <citation type="submission" date="2016-01" db="EMBL/GenBank/DDBJ databases">
        <title>Complete genome and mega plasmid sequence of Sphingomonas panacis DCY99 elicits systemic resistance in rice to Xanthomonas oryzae.</title>
        <authorList>
            <person name="Kim Y.J."/>
            <person name="Yang D.C."/>
            <person name="Sing P."/>
        </authorList>
    </citation>
    <scope>NUCLEOTIDE SEQUENCE [LARGE SCALE GENOMIC DNA]</scope>
    <source>
        <strain evidence="7 8">DCY99</strain>
    </source>
</reference>
<evidence type="ECO:0000256" key="2">
    <source>
        <dbReference type="ARBA" id="ARBA00022692"/>
    </source>
</evidence>
<dbReference type="EMBL" id="CP014168">
    <property type="protein sequence ID" value="AOH86313.1"/>
    <property type="molecule type" value="Genomic_DNA"/>
</dbReference>
<feature type="transmembrane region" description="Helical" evidence="5">
    <location>
        <begin position="136"/>
        <end position="159"/>
    </location>
</feature>
<feature type="transmembrane region" description="Helical" evidence="5">
    <location>
        <begin position="165"/>
        <end position="184"/>
    </location>
</feature>
<keyword evidence="4 5" id="KW-0472">Membrane</keyword>
<feature type="transmembrane region" description="Helical" evidence="5">
    <location>
        <begin position="358"/>
        <end position="380"/>
    </location>
</feature>
<dbReference type="GO" id="GO:0015134">
    <property type="term" value="F:hexuronate transmembrane transporter activity"/>
    <property type="evidence" value="ECO:0007669"/>
    <property type="project" value="TreeGrafter"/>
</dbReference>